<dbReference type="InterPro" id="IPR029063">
    <property type="entry name" value="SAM-dependent_MTases_sf"/>
</dbReference>
<dbReference type="SMART" id="SM00359">
    <property type="entry name" value="PUA"/>
    <property type="match status" value="1"/>
</dbReference>
<keyword evidence="6" id="KW-0949">S-adenosyl-L-methionine</keyword>
<sequence length="397" mass="44427">MAIGSDAVTARITLNRQWARHEPGHLWVYAGHVGHVEGRAAPGDLVEVIRPDGRRHGIGFFNPASKIMVRLLTFEDERIDEAFWRSRIDQAIRLRQRVVNGTNAYRLIFSEGDRLPGLIVDRYDHVLVMQTLSYGMDRRKDVLADILMQATGVSAVYLRNDAKSRRLEGLPLERRFLLGGGPTEIEIKEGRARFLVDIERGQKTGWFCDQRGNRLAAATLAEGGEVLDVFCHTGAFGIHAALAGARSVEGLDVGEEALALARRHTVMNQMESRCLYRKVDAFEEMRNLVKADRRYDLVMLDPPAFARSKEAIPRALAGYKDVNLLGIKLLKPEGFLVTSSCSQPVSEEALWGAIRSAARDVGRQIRLIESRGQGLDHPVLAAMPETRYLKCFIAQIF</sequence>
<dbReference type="KEGG" id="nio:NITINOP_2196"/>
<dbReference type="Gene3D" id="3.40.50.150">
    <property type="entry name" value="Vaccinia Virus protein VP39"/>
    <property type="match status" value="1"/>
</dbReference>
<evidence type="ECO:0000256" key="8">
    <source>
        <dbReference type="ARBA" id="ARBA00038091"/>
    </source>
</evidence>
<dbReference type="GO" id="GO:0003723">
    <property type="term" value="F:RNA binding"/>
    <property type="evidence" value="ECO:0007669"/>
    <property type="project" value="UniProtKB-KW"/>
</dbReference>
<dbReference type="CDD" id="cd02440">
    <property type="entry name" value="AdoMet_MTases"/>
    <property type="match status" value="1"/>
</dbReference>
<keyword evidence="3" id="KW-0698">rRNA processing</keyword>
<protein>
    <submittedName>
        <fullName evidence="10">Putative Methyltransferase with PUA domain</fullName>
    </submittedName>
</protein>
<organism evidence="10 11">
    <name type="scientific">Candidatus Nitrospira inopinata</name>
    <dbReference type="NCBI Taxonomy" id="1715989"/>
    <lineage>
        <taxon>Bacteria</taxon>
        <taxon>Pseudomonadati</taxon>
        <taxon>Nitrospirota</taxon>
        <taxon>Nitrospiria</taxon>
        <taxon>Nitrospirales</taxon>
        <taxon>Nitrospiraceae</taxon>
        <taxon>Nitrospira</taxon>
    </lineage>
</organism>
<dbReference type="Gene3D" id="2.30.130.10">
    <property type="entry name" value="PUA domain"/>
    <property type="match status" value="1"/>
</dbReference>
<evidence type="ECO:0000259" key="9">
    <source>
        <dbReference type="SMART" id="SM00359"/>
    </source>
</evidence>
<comment type="subcellular location">
    <subcellularLocation>
        <location evidence="1">Cytoplasm</location>
    </subcellularLocation>
</comment>
<dbReference type="InterPro" id="IPR002478">
    <property type="entry name" value="PUA"/>
</dbReference>
<dbReference type="STRING" id="1715989.NITINOP_2196"/>
<keyword evidence="7" id="KW-0694">RNA-binding</keyword>
<dbReference type="AlphaFoldDB" id="A0A0S4KV28"/>
<dbReference type="GO" id="GO:0005737">
    <property type="term" value="C:cytoplasm"/>
    <property type="evidence" value="ECO:0007669"/>
    <property type="project" value="UniProtKB-SubCell"/>
</dbReference>
<dbReference type="CDD" id="cd21153">
    <property type="entry name" value="PUA_RlmI"/>
    <property type="match status" value="1"/>
</dbReference>
<keyword evidence="5 10" id="KW-0808">Transferase</keyword>
<evidence type="ECO:0000256" key="7">
    <source>
        <dbReference type="ARBA" id="ARBA00022884"/>
    </source>
</evidence>
<keyword evidence="11" id="KW-1185">Reference proteome</keyword>
<proteinExistence type="inferred from homology"/>
<evidence type="ECO:0000313" key="11">
    <source>
        <dbReference type="Proteomes" id="UP000066284"/>
    </source>
</evidence>
<dbReference type="EMBL" id="LN885086">
    <property type="protein sequence ID" value="CUQ67168.1"/>
    <property type="molecule type" value="Genomic_DNA"/>
</dbReference>
<dbReference type="InterPro" id="IPR041532">
    <property type="entry name" value="RlmI-like_PUA"/>
</dbReference>
<dbReference type="InterPro" id="IPR015947">
    <property type="entry name" value="PUA-like_sf"/>
</dbReference>
<dbReference type="RefSeq" id="WP_062485308.1">
    <property type="nucleotide sequence ID" value="NZ_LN885086.1"/>
</dbReference>
<dbReference type="SUPFAM" id="SSF53335">
    <property type="entry name" value="S-adenosyl-L-methionine-dependent methyltransferases"/>
    <property type="match status" value="1"/>
</dbReference>
<dbReference type="GO" id="GO:0008168">
    <property type="term" value="F:methyltransferase activity"/>
    <property type="evidence" value="ECO:0007669"/>
    <property type="project" value="UniProtKB-KW"/>
</dbReference>
<dbReference type="Pfam" id="PF10672">
    <property type="entry name" value="Methyltrans_SAM"/>
    <property type="match status" value="1"/>
</dbReference>
<accession>A0A0S4KV28</accession>
<dbReference type="Proteomes" id="UP000066284">
    <property type="component" value="Chromosome 1"/>
</dbReference>
<dbReference type="OrthoDB" id="9805492at2"/>
<evidence type="ECO:0000256" key="4">
    <source>
        <dbReference type="ARBA" id="ARBA00022603"/>
    </source>
</evidence>
<dbReference type="PROSITE" id="PS50890">
    <property type="entry name" value="PUA"/>
    <property type="match status" value="1"/>
</dbReference>
<reference evidence="11" key="1">
    <citation type="submission" date="2015-09" db="EMBL/GenBank/DDBJ databases">
        <authorList>
            <person name="Daims H."/>
        </authorList>
    </citation>
    <scope>NUCLEOTIDE SEQUENCE [LARGE SCALE GENOMIC DNA]</scope>
</reference>
<dbReference type="PANTHER" id="PTHR42873">
    <property type="entry name" value="RIBOSOMAL RNA LARGE SUBUNIT METHYLTRANSFERASE"/>
    <property type="match status" value="1"/>
</dbReference>
<comment type="similarity">
    <text evidence="8">Belongs to the methyltransferase superfamily. RlmI family.</text>
</comment>
<evidence type="ECO:0000256" key="2">
    <source>
        <dbReference type="ARBA" id="ARBA00022490"/>
    </source>
</evidence>
<evidence type="ECO:0000256" key="6">
    <source>
        <dbReference type="ARBA" id="ARBA00022691"/>
    </source>
</evidence>
<dbReference type="GO" id="GO:0006364">
    <property type="term" value="P:rRNA processing"/>
    <property type="evidence" value="ECO:0007669"/>
    <property type="project" value="UniProtKB-KW"/>
</dbReference>
<dbReference type="InterPro" id="IPR019614">
    <property type="entry name" value="SAM-dep_methyl-trfase"/>
</dbReference>
<dbReference type="GO" id="GO:0032259">
    <property type="term" value="P:methylation"/>
    <property type="evidence" value="ECO:0007669"/>
    <property type="project" value="UniProtKB-KW"/>
</dbReference>
<evidence type="ECO:0000313" key="10">
    <source>
        <dbReference type="EMBL" id="CUQ67168.1"/>
    </source>
</evidence>
<evidence type="ECO:0000256" key="5">
    <source>
        <dbReference type="ARBA" id="ARBA00022679"/>
    </source>
</evidence>
<keyword evidence="2" id="KW-0963">Cytoplasm</keyword>
<gene>
    <name evidence="10" type="primary">yccW</name>
    <name evidence="10" type="ORF">NITINOP_2196</name>
</gene>
<keyword evidence="4 10" id="KW-0489">Methyltransferase</keyword>
<dbReference type="InterPro" id="IPR036974">
    <property type="entry name" value="PUA_sf"/>
</dbReference>
<evidence type="ECO:0000256" key="1">
    <source>
        <dbReference type="ARBA" id="ARBA00004496"/>
    </source>
</evidence>
<dbReference type="Gene3D" id="3.30.750.80">
    <property type="entry name" value="RNA methyltransferase domain (HRMD) like"/>
    <property type="match status" value="1"/>
</dbReference>
<name>A0A0S4KV28_9BACT</name>
<dbReference type="SUPFAM" id="SSF88697">
    <property type="entry name" value="PUA domain-like"/>
    <property type="match status" value="1"/>
</dbReference>
<dbReference type="CDD" id="cd11572">
    <property type="entry name" value="RlmI_M_like"/>
    <property type="match status" value="1"/>
</dbReference>
<evidence type="ECO:0000256" key="3">
    <source>
        <dbReference type="ARBA" id="ARBA00022552"/>
    </source>
</evidence>
<feature type="domain" description="PUA" evidence="9">
    <location>
        <begin position="10"/>
        <end position="93"/>
    </location>
</feature>
<dbReference type="Pfam" id="PF17785">
    <property type="entry name" value="PUA_3"/>
    <property type="match status" value="1"/>
</dbReference>
<dbReference type="PANTHER" id="PTHR42873:SF1">
    <property type="entry name" value="S-ADENOSYLMETHIONINE-DEPENDENT METHYLTRANSFERASE DOMAIN-CONTAINING PROTEIN"/>
    <property type="match status" value="1"/>
</dbReference>